<reference evidence="2 3" key="1">
    <citation type="submission" date="2023-10" db="EMBL/GenBank/DDBJ databases">
        <title>Glaciecola aquimarina strain GGW-M5 nov., isolated from a coastal seawater.</title>
        <authorList>
            <person name="Bayburt H."/>
            <person name="Kim J.M."/>
            <person name="Choi B.J."/>
            <person name="Jeon C.O."/>
        </authorList>
    </citation>
    <scope>NUCLEOTIDE SEQUENCE [LARGE SCALE GENOMIC DNA]</scope>
    <source>
        <strain evidence="2 3">KCTC 32108</strain>
    </source>
</reference>
<dbReference type="InterPro" id="IPR048579">
    <property type="entry name" value="RNAseD_HRDC_C"/>
</dbReference>
<sequence>MNPHEIRIHAEVLIEIVVACLQCSVNDLPPRVERLNDFEENKNTVSAVRKICRQIAQDNEIPVELVGSKKQINQLLKWCWFKQDETRAAGMMPDLLSSWRAPLFKDELLKVNSLQLADVLAKEL</sequence>
<dbReference type="Gene3D" id="1.10.150.80">
    <property type="entry name" value="HRDC domain"/>
    <property type="match status" value="1"/>
</dbReference>
<gene>
    <name evidence="2" type="ORF">RS130_12345</name>
</gene>
<protein>
    <recommendedName>
        <fullName evidence="1">Ribonuclease D C-terminal HRDC domain-containing protein</fullName>
    </recommendedName>
</protein>
<dbReference type="InterPro" id="IPR010997">
    <property type="entry name" value="HRDC-like_sf"/>
</dbReference>
<dbReference type="PANTHER" id="PTHR47649">
    <property type="entry name" value="RIBONUCLEASE D"/>
    <property type="match status" value="1"/>
</dbReference>
<dbReference type="Proteomes" id="UP001247805">
    <property type="component" value="Unassembled WGS sequence"/>
</dbReference>
<dbReference type="SUPFAM" id="SSF47819">
    <property type="entry name" value="HRDC-like"/>
    <property type="match status" value="1"/>
</dbReference>
<evidence type="ECO:0000313" key="2">
    <source>
        <dbReference type="EMBL" id="MDU0354607.1"/>
    </source>
</evidence>
<comment type="caution">
    <text evidence="2">The sequence shown here is derived from an EMBL/GenBank/DDBJ whole genome shotgun (WGS) entry which is preliminary data.</text>
</comment>
<keyword evidence="3" id="KW-1185">Reference proteome</keyword>
<dbReference type="PANTHER" id="PTHR47649:SF1">
    <property type="entry name" value="RIBONUCLEASE D"/>
    <property type="match status" value="1"/>
</dbReference>
<evidence type="ECO:0000313" key="3">
    <source>
        <dbReference type="Proteomes" id="UP001247805"/>
    </source>
</evidence>
<proteinExistence type="predicted"/>
<name>A0ABU3SX68_9ALTE</name>
<organism evidence="2 3">
    <name type="scientific">Paraglaciecola aquimarina</name>
    <dbReference type="NCBI Taxonomy" id="1235557"/>
    <lineage>
        <taxon>Bacteria</taxon>
        <taxon>Pseudomonadati</taxon>
        <taxon>Pseudomonadota</taxon>
        <taxon>Gammaproteobacteria</taxon>
        <taxon>Alteromonadales</taxon>
        <taxon>Alteromonadaceae</taxon>
        <taxon>Paraglaciecola</taxon>
    </lineage>
</organism>
<feature type="domain" description="Ribonuclease D C-terminal HRDC" evidence="1">
    <location>
        <begin position="42"/>
        <end position="108"/>
    </location>
</feature>
<dbReference type="EMBL" id="JAWDIO010000002">
    <property type="protein sequence ID" value="MDU0354607.1"/>
    <property type="molecule type" value="Genomic_DNA"/>
</dbReference>
<evidence type="ECO:0000259" key="1">
    <source>
        <dbReference type="Pfam" id="PF21293"/>
    </source>
</evidence>
<dbReference type="Pfam" id="PF21293">
    <property type="entry name" value="RNAseD_HRDC_C"/>
    <property type="match status" value="1"/>
</dbReference>
<accession>A0ABU3SX68</accession>
<dbReference type="InterPro" id="IPR044876">
    <property type="entry name" value="HRDC_dom_sf"/>
</dbReference>
<dbReference type="InterPro" id="IPR051086">
    <property type="entry name" value="RNase_D-like"/>
</dbReference>
<dbReference type="RefSeq" id="WP_316026195.1">
    <property type="nucleotide sequence ID" value="NZ_JAWDIO010000002.1"/>
</dbReference>